<name>A0AAD3YPV0_KLEOX</name>
<dbReference type="Proteomes" id="UP000868497">
    <property type="component" value="Unassembled WGS sequence"/>
</dbReference>
<dbReference type="Gene3D" id="2.20.140.10">
    <property type="entry name" value="WGR domain"/>
    <property type="match status" value="1"/>
</dbReference>
<evidence type="ECO:0000256" key="1">
    <source>
        <dbReference type="SAM" id="MobiDB-lite"/>
    </source>
</evidence>
<feature type="region of interest" description="Disordered" evidence="1">
    <location>
        <begin position="70"/>
        <end position="90"/>
    </location>
</feature>
<dbReference type="AlphaFoldDB" id="A0AAD3YPV0"/>
<dbReference type="Pfam" id="PF13569">
    <property type="entry name" value="DUF4132"/>
    <property type="match status" value="1"/>
</dbReference>
<keyword evidence="5" id="KW-1185">Reference proteome</keyword>
<feature type="region of interest" description="Disordered" evidence="1">
    <location>
        <begin position="989"/>
        <end position="1008"/>
    </location>
</feature>
<dbReference type="InterPro" id="IPR050458">
    <property type="entry name" value="LolB"/>
</dbReference>
<dbReference type="InterPro" id="IPR025406">
    <property type="entry name" value="DUF4132"/>
</dbReference>
<organism evidence="3 6">
    <name type="scientific">Klebsiella oxytoca</name>
    <dbReference type="NCBI Taxonomy" id="571"/>
    <lineage>
        <taxon>Bacteria</taxon>
        <taxon>Pseudomonadati</taxon>
        <taxon>Pseudomonadota</taxon>
        <taxon>Gammaproteobacteria</taxon>
        <taxon>Enterobacterales</taxon>
        <taxon>Enterobacteriaceae</taxon>
        <taxon>Klebsiella/Raoultella group</taxon>
        <taxon>Klebsiella</taxon>
    </lineage>
</organism>
<feature type="compositionally biased region" description="Basic and acidic residues" evidence="1">
    <location>
        <begin position="989"/>
        <end position="1006"/>
    </location>
</feature>
<evidence type="ECO:0000313" key="6">
    <source>
        <dbReference type="Proteomes" id="UP000868497"/>
    </source>
</evidence>
<accession>A0AAD3YPV0</accession>
<dbReference type="PANTHER" id="PTHR30634:SF13">
    <property type="entry name" value="PROTEIN YEHF"/>
    <property type="match status" value="1"/>
</dbReference>
<comment type="caution">
    <text evidence="3">The sequence shown here is derived from an EMBL/GenBank/DDBJ whole genome shotgun (WGS) entry which is preliminary data.</text>
</comment>
<sequence>MKMFIYQDEKSHKFWAVEQQDNELHLSWGKVGTRGQKQIKTFADAAAASKAGQKLINEKAKKSYVENSAAEASMPVPQQTAASAGSPPWLKDDEPIILDPDYETNAYSNRRFTDEQLKPVNEDCTLWEMLKESEHWTPFFLTCLQHFDASTCRREWQQALQEAMRRIKQQQSEGSLLSDTILTLARFVLHYPIRIDVWLDGIVQQRGVEYAVNLVIALQQVQMTDQTNSDPVTNKAIEDGYERLLMILRNGQSAQTSPLFAITLSHNITDLRFEHGFSKIDLHLRKHLSQADATTWQRCADKLIAALPSIAPRRRPLVAFLLPEKPEIANRLALELAPDNDFPELEWLNIVATDPQAVQQLARFRQLNLFTHYRTSERCIETLLREQGLAGLSRLTPLVHEYRIKRALVEVNHPQAMTLLMMDKNASDADHLDSFTKKYPEAALYALTQGLLNGKNAIHLRLLEQIVLGNPQALESAGPWLTAEQQQLLFNHFPQLVATEEIASPDDQPPVLRSPPWLAKKKKTAAVALTLQVLPLESMGPEPEPEPLQEEEVPTTAEVLRYLGFESFYFDRDNPDPERFDCKWGVSKTAISLLEKEDYESLLNTRQKYDYESYITLHMSILARLPEEKALSIWNAMTHLHLTGIDEVVHRFGLPTLPGLLRYARIVPKEAVPLAAMFAASEAAPLMARAFCQLKSLRDIAERWLLTYPEHAITGLLPAALGKSSKEQGDARMTLRFLVSSGHLPLMEQVARRYNQPEVMTALGEMLAADPLDNYPLKIAKLPEWCTPEVWHRPILHNGKALSDDAIRHLCTMLAFPREETLYPGIVQVQEACTPRSLADFAWDLFQSWEIVSGSAKDNWGFTALGIFGNDDTVRRLTPLIRAWPGESQHKRATVGLDILAAIGSDIALMQLNGIALKIKFKALQEAAREKIKQIADKRELTIAELEDRLAPDLGLDDSGTLPLDFGPRRFTLGFDEALKPFVRDESGRRLKDLPKPGKSDNEPRAAEAVSRYRQLKKDVRTVASQQIMRLESAMCLRRRWTAEQFRLFLVDHPLVRHLTRRLVWGVYSQENVLLACFRVAEDNSYSDAQDNPINLPEGQIGLPHVLEISTKDAAAFGQLFADYELLPPFRQLDRNAYRFSQAESETFDLQRWTGRKALSGRVAGLVSKGWQRGEVRDAGGVYTFYKPVDGGYVELEVFPGFTVGLSVDMVSKTQGISHIRLYKAGQRKMIYPFSSLDKIAASELINDIESLFD</sequence>
<dbReference type="EMBL" id="DACXIC010000009">
    <property type="protein sequence ID" value="HAU4356628.1"/>
    <property type="molecule type" value="Genomic_DNA"/>
</dbReference>
<dbReference type="InterPro" id="IPR008893">
    <property type="entry name" value="WGR_domain"/>
</dbReference>
<dbReference type="Pfam" id="PF05406">
    <property type="entry name" value="WGR"/>
    <property type="match status" value="1"/>
</dbReference>
<dbReference type="PANTHER" id="PTHR30634">
    <property type="entry name" value="OUTER MEMBRANE LOLAB LIPOPROTEIN INSERTION APPARATUS"/>
    <property type="match status" value="1"/>
</dbReference>
<dbReference type="EMBL" id="JAGKON010000002">
    <property type="protein sequence ID" value="MBQ0598658.1"/>
    <property type="molecule type" value="Genomic_DNA"/>
</dbReference>
<dbReference type="Proteomes" id="UP000673434">
    <property type="component" value="Unassembled WGS sequence"/>
</dbReference>
<dbReference type="InterPro" id="IPR036930">
    <property type="entry name" value="WGR_dom_sf"/>
</dbReference>
<evidence type="ECO:0000313" key="3">
    <source>
        <dbReference type="EMBL" id="HAU4356628.1"/>
    </source>
</evidence>
<evidence type="ECO:0000313" key="5">
    <source>
        <dbReference type="Proteomes" id="UP000673434"/>
    </source>
</evidence>
<dbReference type="SMART" id="SM00773">
    <property type="entry name" value="WGR"/>
    <property type="match status" value="1"/>
</dbReference>
<protein>
    <submittedName>
        <fullName evidence="3 4">DUF4132 domain-containing protein</fullName>
    </submittedName>
</protein>
<reference evidence="3" key="2">
    <citation type="submission" date="2019-09" db="EMBL/GenBank/DDBJ databases">
        <authorList>
            <consortium name="NCBI Pathogen Detection Project"/>
        </authorList>
    </citation>
    <scope>NUCLEOTIDE SEQUENCE</scope>
    <source>
        <strain evidence="3">AUSMDU00005748</strain>
    </source>
</reference>
<feature type="domain" description="WGR" evidence="2">
    <location>
        <begin position="2"/>
        <end position="80"/>
    </location>
</feature>
<dbReference type="CDD" id="cd07996">
    <property type="entry name" value="WGR_MMR_like"/>
    <property type="match status" value="1"/>
</dbReference>
<dbReference type="InterPro" id="IPR049809">
    <property type="entry name" value="YehF/YfeS-like_WGR"/>
</dbReference>
<dbReference type="PROSITE" id="PS51977">
    <property type="entry name" value="WGR"/>
    <property type="match status" value="1"/>
</dbReference>
<dbReference type="RefSeq" id="WP_004114052.1">
    <property type="nucleotide sequence ID" value="NZ_CABGTQ010000011.1"/>
</dbReference>
<reference evidence="3" key="1">
    <citation type="journal article" date="2018" name="Genome Biol.">
        <title>SKESA: strategic k-mer extension for scrupulous assemblies.</title>
        <authorList>
            <person name="Souvorov A."/>
            <person name="Agarwala R."/>
            <person name="Lipman D.J."/>
        </authorList>
    </citation>
    <scope>NUCLEOTIDE SEQUENCE</scope>
    <source>
        <strain evidence="3">AUSMDU00005748</strain>
    </source>
</reference>
<dbReference type="SUPFAM" id="SSF142921">
    <property type="entry name" value="WGR domain-like"/>
    <property type="match status" value="1"/>
</dbReference>
<proteinExistence type="predicted"/>
<evidence type="ECO:0000259" key="2">
    <source>
        <dbReference type="PROSITE" id="PS51977"/>
    </source>
</evidence>
<gene>
    <name evidence="3" type="ORF">F6W21_09840</name>
    <name evidence="4" type="ORF">J7S78_02445</name>
</gene>
<reference evidence="4 5" key="3">
    <citation type="submission" date="2021-03" db="EMBL/GenBank/DDBJ databases">
        <authorList>
            <person name="Stanton E."/>
        </authorList>
    </citation>
    <scope>NUCLEOTIDE SEQUENCE [LARGE SCALE GENOMIC DNA]</scope>
    <source>
        <strain evidence="4 5">2020EL-00037</strain>
    </source>
</reference>
<evidence type="ECO:0000313" key="4">
    <source>
        <dbReference type="EMBL" id="MBQ0598658.1"/>
    </source>
</evidence>